<name>A0ABS9BKM5_9BACT</name>
<comment type="caution">
    <text evidence="3">The sequence shown here is derived from an EMBL/GenBank/DDBJ whole genome shotgun (WGS) entry which is preliminary data.</text>
</comment>
<dbReference type="Proteomes" id="UP001200145">
    <property type="component" value="Unassembled WGS sequence"/>
</dbReference>
<dbReference type="Pfam" id="PF00144">
    <property type="entry name" value="Beta-lactamase"/>
    <property type="match status" value="1"/>
</dbReference>
<proteinExistence type="predicted"/>
<feature type="domain" description="Beta-lactamase-related" evidence="2">
    <location>
        <begin position="37"/>
        <end position="405"/>
    </location>
</feature>
<dbReference type="InterPro" id="IPR050789">
    <property type="entry name" value="Diverse_Enzym_Activities"/>
</dbReference>
<evidence type="ECO:0000256" key="1">
    <source>
        <dbReference type="SAM" id="SignalP"/>
    </source>
</evidence>
<dbReference type="PANTHER" id="PTHR43283">
    <property type="entry name" value="BETA-LACTAMASE-RELATED"/>
    <property type="match status" value="1"/>
</dbReference>
<protein>
    <submittedName>
        <fullName evidence="3">Beta-lactamase family protein</fullName>
    </submittedName>
</protein>
<feature type="signal peptide" evidence="1">
    <location>
        <begin position="1"/>
        <end position="18"/>
    </location>
</feature>
<dbReference type="SUPFAM" id="SSF56601">
    <property type="entry name" value="beta-lactamase/transpeptidase-like"/>
    <property type="match status" value="1"/>
</dbReference>
<feature type="chain" id="PRO_5047528726" evidence="1">
    <location>
        <begin position="19"/>
        <end position="421"/>
    </location>
</feature>
<keyword evidence="1" id="KW-0732">Signal</keyword>
<dbReference type="InterPro" id="IPR001466">
    <property type="entry name" value="Beta-lactam-related"/>
</dbReference>
<organism evidence="3 4">
    <name type="scientific">Flavihumibacter fluminis</name>
    <dbReference type="NCBI Taxonomy" id="2909236"/>
    <lineage>
        <taxon>Bacteria</taxon>
        <taxon>Pseudomonadati</taxon>
        <taxon>Bacteroidota</taxon>
        <taxon>Chitinophagia</taxon>
        <taxon>Chitinophagales</taxon>
        <taxon>Chitinophagaceae</taxon>
        <taxon>Flavihumibacter</taxon>
    </lineage>
</organism>
<keyword evidence="4" id="KW-1185">Reference proteome</keyword>
<dbReference type="PANTHER" id="PTHR43283:SF3">
    <property type="entry name" value="BETA-LACTAMASE FAMILY PROTEIN (AFU_ORTHOLOGUE AFUA_5G07500)"/>
    <property type="match status" value="1"/>
</dbReference>
<evidence type="ECO:0000313" key="4">
    <source>
        <dbReference type="Proteomes" id="UP001200145"/>
    </source>
</evidence>
<dbReference type="Gene3D" id="3.40.710.10">
    <property type="entry name" value="DD-peptidase/beta-lactamase superfamily"/>
    <property type="match status" value="1"/>
</dbReference>
<dbReference type="InterPro" id="IPR012338">
    <property type="entry name" value="Beta-lactam/transpept-like"/>
</dbReference>
<dbReference type="EMBL" id="JAKEVY010000003">
    <property type="protein sequence ID" value="MCF1715900.1"/>
    <property type="molecule type" value="Genomic_DNA"/>
</dbReference>
<evidence type="ECO:0000259" key="2">
    <source>
        <dbReference type="Pfam" id="PF00144"/>
    </source>
</evidence>
<accession>A0ABS9BKM5</accession>
<gene>
    <name evidence="3" type="ORF">L0U88_14770</name>
</gene>
<dbReference type="RefSeq" id="WP_234866846.1">
    <property type="nucleotide sequence ID" value="NZ_JAKEVY010000003.1"/>
</dbReference>
<evidence type="ECO:0000313" key="3">
    <source>
        <dbReference type="EMBL" id="MCF1715900.1"/>
    </source>
</evidence>
<sequence>MKPVLLLLSMLLQTILLAQTPPASKTNSFVPVAANRIDQLIQQYVDNQWIAGATAIVMKEGQIVYHKAFGSSNISTKEKMRTDHIFRIASQTKAITSTAVMILLEEGKLLLDEPVEKYIPAFSKVAVLDKFNNADSSFTTKPVKGKITIRHLLTHTSGIGYAQIGSETYNAMAAKAGVFGQIGVPFHSLEEQVNKIAAIPLEHQPGEKWTYGLNTDVLGRLVEVVSKQSLADFFRTRIFEPLGMKDTWFYLPSDKQKRLVALHGEDSLKKVTTMKEELDVNGTSLLVNYPNVQGKLYSGGGGLVSTAYDYALFMQMMLNKGSLNGKRILSPNSVKLMTTNQIGHLKSGYNSFGLGFGITSSKESLKLGVSEGSFDWGGAFSSSYWIDPEQKIVAQLFINQWPNSHGEIHEKFKVLVYSALD</sequence>
<reference evidence="3 4" key="1">
    <citation type="submission" date="2022-01" db="EMBL/GenBank/DDBJ databases">
        <title>Flavihumibacter sp. nov., isolated from sediment of a river.</title>
        <authorList>
            <person name="Liu H."/>
        </authorList>
    </citation>
    <scope>NUCLEOTIDE SEQUENCE [LARGE SCALE GENOMIC DNA]</scope>
    <source>
        <strain evidence="3 4">RY-1</strain>
    </source>
</reference>